<dbReference type="Proteomes" id="UP000031307">
    <property type="component" value="Unassembled WGS sequence"/>
</dbReference>
<proteinExistence type="predicted"/>
<dbReference type="PANTHER" id="PTHR31793">
    <property type="entry name" value="4-HYDROXYBENZOYL-COA THIOESTERASE FAMILY MEMBER"/>
    <property type="match status" value="1"/>
</dbReference>
<gene>
    <name evidence="1" type="primary">fadM</name>
    <name evidence="1" type="ORF">DB43_FT00060</name>
</gene>
<dbReference type="CDD" id="cd00586">
    <property type="entry name" value="4HBT"/>
    <property type="match status" value="1"/>
</dbReference>
<keyword evidence="1" id="KW-0378">Hydrolase</keyword>
<dbReference type="AlphaFoldDB" id="A0A0C1C2D3"/>
<protein>
    <submittedName>
        <fullName evidence="1">Long-chain acyl-CoA thioesterase FadM</fullName>
        <ecNumber evidence="1">3.1.2.-</ecNumber>
    </submittedName>
</protein>
<dbReference type="Gene3D" id="3.10.129.10">
    <property type="entry name" value="Hotdog Thioesterase"/>
    <property type="match status" value="1"/>
</dbReference>
<accession>A0A0C1C2D3</accession>
<sequence length="137" mass="15969">MKKQVYTYPITIKEVYLDLYGHVNNATYLTLFEEARWDLSNQNGYGVEKIKETGQGPVILEVTMRFLKELRLRDKINIETSVVSYEKKIGKLLQKMVRESEICCTAEFTIGLFDLKERKLIPPTPEWLKVIGYSVET</sequence>
<dbReference type="PATRIC" id="fig|83552.4.peg.1066"/>
<dbReference type="EMBL" id="JSAM01000063">
    <property type="protein sequence ID" value="KIA77756.1"/>
    <property type="molecule type" value="Genomic_DNA"/>
</dbReference>
<evidence type="ECO:0000313" key="1">
    <source>
        <dbReference type="EMBL" id="KIA77756.1"/>
    </source>
</evidence>
<dbReference type="InterPro" id="IPR050563">
    <property type="entry name" value="4-hydroxybenzoyl-CoA_TE"/>
</dbReference>
<reference evidence="1 2" key="1">
    <citation type="journal article" date="2014" name="Mol. Biol. Evol.">
        <title>Massive expansion of Ubiquitination-related gene families within the Chlamydiae.</title>
        <authorList>
            <person name="Domman D."/>
            <person name="Collingro A."/>
            <person name="Lagkouvardos I."/>
            <person name="Gehre L."/>
            <person name="Weinmaier T."/>
            <person name="Rattei T."/>
            <person name="Subtil A."/>
            <person name="Horn M."/>
        </authorList>
    </citation>
    <scope>NUCLEOTIDE SEQUENCE [LARGE SCALE GENOMIC DNA]</scope>
    <source>
        <strain evidence="1 2">OEW1</strain>
    </source>
</reference>
<dbReference type="GO" id="GO:0047617">
    <property type="term" value="F:fatty acyl-CoA hydrolase activity"/>
    <property type="evidence" value="ECO:0007669"/>
    <property type="project" value="TreeGrafter"/>
</dbReference>
<dbReference type="PANTHER" id="PTHR31793:SF24">
    <property type="entry name" value="LONG-CHAIN ACYL-COA THIOESTERASE FADM"/>
    <property type="match status" value="1"/>
</dbReference>
<name>A0A0C1C2D3_9BACT</name>
<evidence type="ECO:0000313" key="2">
    <source>
        <dbReference type="Proteomes" id="UP000031307"/>
    </source>
</evidence>
<comment type="caution">
    <text evidence="1">The sequence shown here is derived from an EMBL/GenBank/DDBJ whole genome shotgun (WGS) entry which is preliminary data.</text>
</comment>
<dbReference type="SUPFAM" id="SSF54637">
    <property type="entry name" value="Thioesterase/thiol ester dehydrase-isomerase"/>
    <property type="match status" value="1"/>
</dbReference>
<dbReference type="RefSeq" id="WP_013925045.1">
    <property type="nucleotide sequence ID" value="NZ_JSAM01000063.1"/>
</dbReference>
<dbReference type="EC" id="3.1.2.-" evidence="1"/>
<dbReference type="InterPro" id="IPR029069">
    <property type="entry name" value="HotDog_dom_sf"/>
</dbReference>
<dbReference type="OMA" id="RESEICC"/>
<organism evidence="1 2">
    <name type="scientific">Parachlamydia acanthamoebae</name>
    <dbReference type="NCBI Taxonomy" id="83552"/>
    <lineage>
        <taxon>Bacteria</taxon>
        <taxon>Pseudomonadati</taxon>
        <taxon>Chlamydiota</taxon>
        <taxon>Chlamydiia</taxon>
        <taxon>Parachlamydiales</taxon>
        <taxon>Parachlamydiaceae</taxon>
        <taxon>Parachlamydia</taxon>
    </lineage>
</organism>
<dbReference type="Pfam" id="PF13279">
    <property type="entry name" value="4HBT_2"/>
    <property type="match status" value="1"/>
</dbReference>